<evidence type="ECO:0000313" key="2">
    <source>
        <dbReference type="EMBL" id="MEY8764938.1"/>
    </source>
</evidence>
<dbReference type="PANTHER" id="PTHR21015">
    <property type="entry name" value="UDP-N-ACETYLGLUCOSAMINE--N-ACETYLMURAMYL-(PENTAPEPTIDE) PYROPHOSPHORYL-UNDECAPRENOL N-ACETYLGLUCOSAMINE TRANSFERASE 1"/>
    <property type="match status" value="1"/>
</dbReference>
<evidence type="ECO:0000313" key="3">
    <source>
        <dbReference type="Proteomes" id="UP001565220"/>
    </source>
</evidence>
<reference evidence="2 3" key="1">
    <citation type="submission" date="2024-08" db="EMBL/GenBank/DDBJ databases">
        <title>Clostridium lapicellarii sp. nov., and Clostridium renhuaiense sp. nov., two species isolated from the mud in a fermentation cellar used for producing sauce-flavour Chinese liquors.</title>
        <authorList>
            <person name="Yang F."/>
            <person name="Wang H."/>
            <person name="Chen L.Q."/>
            <person name="Zhou N."/>
            <person name="Lu J.J."/>
            <person name="Pu X.X."/>
            <person name="Wan B."/>
            <person name="Wang L."/>
            <person name="Liu S.J."/>
        </authorList>
    </citation>
    <scope>NUCLEOTIDE SEQUENCE [LARGE SCALE GENOMIC DNA]</scope>
    <source>
        <strain evidence="2 3">MT-113</strain>
    </source>
</reference>
<dbReference type="EC" id="3.6.1.57" evidence="2"/>
<feature type="domain" description="Glycosyl transferase family 28 C-terminal" evidence="1">
    <location>
        <begin position="167"/>
        <end position="266"/>
    </location>
</feature>
<dbReference type="SUPFAM" id="SSF53756">
    <property type="entry name" value="UDP-Glycosyltransferase/glycogen phosphorylase"/>
    <property type="match status" value="1"/>
</dbReference>
<dbReference type="EMBL" id="JBGFFE010000035">
    <property type="protein sequence ID" value="MEY8764938.1"/>
    <property type="molecule type" value="Genomic_DNA"/>
</dbReference>
<dbReference type="Gene3D" id="3.40.50.11190">
    <property type="match status" value="1"/>
</dbReference>
<organism evidence="2 3">
    <name type="scientific">Clostridium lapidicellarium</name>
    <dbReference type="NCBI Taxonomy" id="3240931"/>
    <lineage>
        <taxon>Bacteria</taxon>
        <taxon>Bacillati</taxon>
        <taxon>Bacillota</taxon>
        <taxon>Clostridia</taxon>
        <taxon>Eubacteriales</taxon>
        <taxon>Clostridiaceae</taxon>
        <taxon>Clostridium</taxon>
    </lineage>
</organism>
<dbReference type="Proteomes" id="UP001565220">
    <property type="component" value="Unassembled WGS sequence"/>
</dbReference>
<comment type="caution">
    <text evidence="2">The sequence shown here is derived from an EMBL/GenBank/DDBJ whole genome shotgun (WGS) entry which is preliminary data.</text>
</comment>
<dbReference type="RefSeq" id="WP_369869444.1">
    <property type="nucleotide sequence ID" value="NZ_JBGFFE010000035.1"/>
</dbReference>
<dbReference type="InterPro" id="IPR007235">
    <property type="entry name" value="Glyco_trans_28_C"/>
</dbReference>
<keyword evidence="2" id="KW-0378">Hydrolase</keyword>
<dbReference type="PANTHER" id="PTHR21015:SF22">
    <property type="entry name" value="GLYCOSYLTRANSFERASE"/>
    <property type="match status" value="1"/>
</dbReference>
<proteinExistence type="predicted"/>
<dbReference type="GO" id="GO:0016787">
    <property type="term" value="F:hydrolase activity"/>
    <property type="evidence" value="ECO:0007669"/>
    <property type="project" value="UniProtKB-KW"/>
</dbReference>
<dbReference type="NCBIfam" id="TIGR03590">
    <property type="entry name" value="PseG"/>
    <property type="match status" value="1"/>
</dbReference>
<protein>
    <submittedName>
        <fullName evidence="2">UDP-2,4-diacetamido-2,4, 6-trideoxy-beta-L-altropyranose hydrolase</fullName>
        <ecNumber evidence="2">3.6.1.57</ecNumber>
    </submittedName>
</protein>
<keyword evidence="3" id="KW-1185">Reference proteome</keyword>
<sequence length="327" mass="37485">MDLKIAIRAEGGISIGMGHIMRTLVLARELSLKNKICYICKYSVENRSGILEIQRNGFKVSLFRQSILEVLPNIHADVLITDSYDVNEDYFMKTREFVKHTVYIDDIDSFNYPVDLIINQNINALEFNYPQKYKLLGLKYLMLRDEFRDLPKKHIHEKVEDIMITMGGSDPVEFTRTIVDWIKDLKFNFHVIIGPSFKNKEYFKNKYFKNMKFCFNADMADVMGKCDVTVSASGSSICELLASGVPVIGIVIADNQCGISQKLADMNMIENLGWYYDLNEGRFKNSLAYLCSNYTLRKKRSIGGQKLIDGCGAGRIADFIESNFKNR</sequence>
<evidence type="ECO:0000259" key="1">
    <source>
        <dbReference type="Pfam" id="PF04101"/>
    </source>
</evidence>
<name>A0ABV4E1D1_9CLOT</name>
<gene>
    <name evidence="2" type="primary">pseG</name>
    <name evidence="2" type="ORF">AB8S09_15050</name>
</gene>
<accession>A0ABV4E1D1</accession>
<dbReference type="Pfam" id="PF04101">
    <property type="entry name" value="Glyco_tran_28_C"/>
    <property type="match status" value="1"/>
</dbReference>
<dbReference type="InterPro" id="IPR020023">
    <property type="entry name" value="PseG"/>
</dbReference>
<dbReference type="Gene3D" id="3.40.50.2000">
    <property type="entry name" value="Glycogen Phosphorylase B"/>
    <property type="match status" value="1"/>
</dbReference>